<dbReference type="InterPro" id="IPR050759">
    <property type="entry name" value="Serine_protease_kringle"/>
</dbReference>
<dbReference type="AlphaFoldDB" id="A0A452GQD4"/>
<dbReference type="PANTHER" id="PTHR24261">
    <property type="entry name" value="PLASMINOGEN-RELATED"/>
    <property type="match status" value="1"/>
</dbReference>
<evidence type="ECO:0000259" key="4">
    <source>
        <dbReference type="PROSITE" id="PS50070"/>
    </source>
</evidence>
<reference evidence="5" key="3">
    <citation type="submission" date="2025-09" db="UniProtKB">
        <authorList>
            <consortium name="Ensembl"/>
        </authorList>
    </citation>
    <scope>IDENTIFICATION</scope>
</reference>
<evidence type="ECO:0000256" key="3">
    <source>
        <dbReference type="PROSITE-ProRule" id="PRU00121"/>
    </source>
</evidence>
<dbReference type="FunFam" id="2.40.20.10:FF:000025">
    <property type="entry name" value="Plasminogen"/>
    <property type="match status" value="1"/>
</dbReference>
<keyword evidence="6" id="KW-1185">Reference proteome</keyword>
<dbReference type="PROSITE" id="PS00021">
    <property type="entry name" value="KRINGLE_1"/>
    <property type="match status" value="2"/>
</dbReference>
<dbReference type="SMART" id="SM00130">
    <property type="entry name" value="KR"/>
    <property type="match status" value="3"/>
</dbReference>
<comment type="caution">
    <text evidence="3">Lacks conserved residue(s) required for the propagation of feature annotation.</text>
</comment>
<evidence type="ECO:0000313" key="5">
    <source>
        <dbReference type="Ensembl" id="ENSGAGP00000004149.1"/>
    </source>
</evidence>
<dbReference type="InterPro" id="IPR018056">
    <property type="entry name" value="Kringle_CS"/>
</dbReference>
<dbReference type="PROSITE" id="PS50070">
    <property type="entry name" value="KRINGLE_2"/>
    <property type="match status" value="3"/>
</dbReference>
<evidence type="ECO:0000313" key="6">
    <source>
        <dbReference type="Proteomes" id="UP000291020"/>
    </source>
</evidence>
<feature type="domain" description="Kringle" evidence="4">
    <location>
        <begin position="134"/>
        <end position="214"/>
    </location>
</feature>
<reference evidence="6" key="1">
    <citation type="journal article" date="2017" name="PLoS ONE">
        <title>The Agassiz's desert tortoise genome provides a resource for the conservation of a threatened species.</title>
        <authorList>
            <person name="Tollis M."/>
            <person name="DeNardo D.F."/>
            <person name="Cornelius J.A."/>
            <person name="Dolby G.A."/>
            <person name="Edwards T."/>
            <person name="Henen B.T."/>
            <person name="Karl A.E."/>
            <person name="Murphy R.W."/>
            <person name="Kusumi K."/>
        </authorList>
    </citation>
    <scope>NUCLEOTIDE SEQUENCE [LARGE SCALE GENOMIC DNA]</scope>
</reference>
<dbReference type="GO" id="GO:0005615">
    <property type="term" value="C:extracellular space"/>
    <property type="evidence" value="ECO:0007669"/>
    <property type="project" value="TreeGrafter"/>
</dbReference>
<accession>A0A452GQD4</accession>
<keyword evidence="2 3" id="KW-1015">Disulfide bond</keyword>
<name>A0A452GQD4_9SAUR</name>
<dbReference type="Proteomes" id="UP000291020">
    <property type="component" value="Unassembled WGS sequence"/>
</dbReference>
<feature type="disulfide bond" evidence="3">
    <location>
        <begin position="186"/>
        <end position="209"/>
    </location>
</feature>
<dbReference type="SUPFAM" id="SSF57440">
    <property type="entry name" value="Kringle-like"/>
    <property type="match status" value="3"/>
</dbReference>
<dbReference type="InterPro" id="IPR013806">
    <property type="entry name" value="Kringle-like"/>
</dbReference>
<feature type="domain" description="Kringle" evidence="4">
    <location>
        <begin position="84"/>
        <end position="131"/>
    </location>
</feature>
<dbReference type="PRINTS" id="PR00018">
    <property type="entry name" value="KRINGLE"/>
</dbReference>
<sequence>MLLSSQVLSWSSSLFQWKLKPCIHVILSIPPHLVICTLTNWLLLLPPPPPSLASGAIFHATTCAWKYTLFFSAPPISLLLFQIPTQYPLLWAYFPQDLRQNYCRNPDGDRAPWCYTIDPSVRWEYCNLRRCIADCVVGNGLDYRGTIATTASGKTCQEWNSQKPHSHDYFTPVTHPRAGLERNNYCRNPDGDRAPWCYTIDPSVRWEYCNLRRCSNTQINLPKPPRPTMVSTLLGNGLDYRGTIATTASGKTCQEWNSQKPHSHDYFTPVTHPRAGLERNVSSGSDNASLCRAVTLSALTYLWNTEELFLF</sequence>
<dbReference type="Ensembl" id="ENSGAGT00000004856.1">
    <property type="protein sequence ID" value="ENSGAGP00000004149.1"/>
    <property type="gene ID" value="ENSGAGG00000003420.1"/>
</dbReference>
<dbReference type="STRING" id="38772.ENSGAGP00000004149"/>
<reference evidence="5" key="2">
    <citation type="submission" date="2025-08" db="UniProtKB">
        <authorList>
            <consortium name="Ensembl"/>
        </authorList>
    </citation>
    <scope>IDENTIFICATION</scope>
</reference>
<dbReference type="InterPro" id="IPR000001">
    <property type="entry name" value="Kringle"/>
</dbReference>
<evidence type="ECO:0000256" key="2">
    <source>
        <dbReference type="ARBA" id="ARBA00023157"/>
    </source>
</evidence>
<organism evidence="5 6">
    <name type="scientific">Gopherus agassizii</name>
    <name type="common">Agassiz's desert tortoise</name>
    <dbReference type="NCBI Taxonomy" id="38772"/>
    <lineage>
        <taxon>Eukaryota</taxon>
        <taxon>Metazoa</taxon>
        <taxon>Chordata</taxon>
        <taxon>Craniata</taxon>
        <taxon>Vertebrata</taxon>
        <taxon>Euteleostomi</taxon>
        <taxon>Archelosauria</taxon>
        <taxon>Testudinata</taxon>
        <taxon>Testudines</taxon>
        <taxon>Cryptodira</taxon>
        <taxon>Durocryptodira</taxon>
        <taxon>Testudinoidea</taxon>
        <taxon>Testudinidae</taxon>
        <taxon>Gopherus</taxon>
    </lineage>
</organism>
<dbReference type="GO" id="GO:0005102">
    <property type="term" value="F:signaling receptor binding"/>
    <property type="evidence" value="ECO:0007669"/>
    <property type="project" value="TreeGrafter"/>
</dbReference>
<dbReference type="CDD" id="cd00108">
    <property type="entry name" value="KR"/>
    <property type="match status" value="1"/>
</dbReference>
<dbReference type="Gene3D" id="2.40.20.10">
    <property type="entry name" value="Plasminogen Kringle 4"/>
    <property type="match status" value="3"/>
</dbReference>
<evidence type="ECO:0000256" key="1">
    <source>
        <dbReference type="ARBA" id="ARBA00022572"/>
    </source>
</evidence>
<protein>
    <recommendedName>
        <fullName evidence="4">Kringle domain-containing protein</fullName>
    </recommendedName>
</protein>
<dbReference type="GO" id="GO:0004175">
    <property type="term" value="F:endopeptidase activity"/>
    <property type="evidence" value="ECO:0007669"/>
    <property type="project" value="TreeGrafter"/>
</dbReference>
<dbReference type="Pfam" id="PF00051">
    <property type="entry name" value="Kringle"/>
    <property type="match status" value="3"/>
</dbReference>
<keyword evidence="1 3" id="KW-0420">Kringle</keyword>
<dbReference type="InterPro" id="IPR038178">
    <property type="entry name" value="Kringle_sf"/>
</dbReference>
<dbReference type="PANTHER" id="PTHR24261:SF7">
    <property type="entry name" value="KRINGLE DOMAIN-CONTAINING PROTEIN"/>
    <property type="match status" value="1"/>
</dbReference>
<feature type="domain" description="Kringle" evidence="4">
    <location>
        <begin position="231"/>
        <end position="287"/>
    </location>
</feature>
<feature type="disulfide bond" evidence="3">
    <location>
        <begin position="103"/>
        <end position="126"/>
    </location>
</feature>
<proteinExistence type="predicted"/>